<name>A0AA97KI84_EUBMA</name>
<keyword evidence="1" id="KW-0833">Ubl conjugation pathway</keyword>
<proteinExistence type="predicted"/>
<dbReference type="Gene3D" id="1.20.1280.50">
    <property type="match status" value="1"/>
</dbReference>
<evidence type="ECO:0000313" key="4">
    <source>
        <dbReference type="Proteomes" id="UP001190640"/>
    </source>
</evidence>
<dbReference type="PANTHER" id="PTHR12125">
    <property type="entry name" value="F-BOX ONLY PROTEIN 6-LIKE PROTEIN"/>
    <property type="match status" value="1"/>
</dbReference>
<dbReference type="CDD" id="cd22168">
    <property type="entry name" value="F-box_FBXO6-like"/>
    <property type="match status" value="1"/>
</dbReference>
<sequence length="285" mass="33739">MAPVRFLSSWLRPLRRKMVNINDLPPDILEGVLSLVPGKELVCSCRLVCSQWRDVVDMPALWKRKCQQEGYLLTMSDRSIPDWKTTYFLCSLKRNLIKNPCGEKGLKFWEFKSKKKKVWKIEKAPEADVYFPHIRKCFVAYHLCTFKHQLVTLKNEGYWDELMDETKPDIVVKDWYYFSPNYRYELCIKLLSADFSVLQECRPEEFFRHQGRDEDKWCEVSYTFHNYPAGVRHIRFIHGNEGWTYMRVTNSSVTVGPEVAQQREPPGTDSPVQRCDRQMKPCSVF</sequence>
<dbReference type="GO" id="GO:0061630">
    <property type="term" value="F:ubiquitin protein ligase activity"/>
    <property type="evidence" value="ECO:0007669"/>
    <property type="project" value="TreeGrafter"/>
</dbReference>
<dbReference type="GO" id="GO:0006516">
    <property type="term" value="P:glycoprotein catabolic process"/>
    <property type="evidence" value="ECO:0007669"/>
    <property type="project" value="TreeGrafter"/>
</dbReference>
<dbReference type="Gene3D" id="2.60.120.260">
    <property type="entry name" value="Galactose-binding domain-like"/>
    <property type="match status" value="1"/>
</dbReference>
<dbReference type="GO" id="GO:0005737">
    <property type="term" value="C:cytoplasm"/>
    <property type="evidence" value="ECO:0007669"/>
    <property type="project" value="TreeGrafter"/>
</dbReference>
<evidence type="ECO:0000256" key="1">
    <source>
        <dbReference type="ARBA" id="ARBA00022786"/>
    </source>
</evidence>
<dbReference type="AlphaFoldDB" id="A0AA97KI84"/>
<dbReference type="SUPFAM" id="SSF81383">
    <property type="entry name" value="F-box domain"/>
    <property type="match status" value="1"/>
</dbReference>
<evidence type="ECO:0000259" key="3">
    <source>
        <dbReference type="PROSITE" id="PS51114"/>
    </source>
</evidence>
<dbReference type="GO" id="GO:0019005">
    <property type="term" value="C:SCF ubiquitin ligase complex"/>
    <property type="evidence" value="ECO:0007669"/>
    <property type="project" value="TreeGrafter"/>
</dbReference>
<dbReference type="GO" id="GO:0036503">
    <property type="term" value="P:ERAD pathway"/>
    <property type="evidence" value="ECO:0007669"/>
    <property type="project" value="TreeGrafter"/>
</dbReference>
<dbReference type="FunFam" id="2.60.120.260:FF:000012">
    <property type="entry name" value="F-box only protein 2"/>
    <property type="match status" value="1"/>
</dbReference>
<dbReference type="KEGG" id="emc:129344513"/>
<accession>A0AA97KI84</accession>
<dbReference type="SUPFAM" id="SSF49785">
    <property type="entry name" value="Galactose-binding domain-like"/>
    <property type="match status" value="1"/>
</dbReference>
<dbReference type="GO" id="GO:0031146">
    <property type="term" value="P:SCF-dependent proteasomal ubiquitin-dependent protein catabolic process"/>
    <property type="evidence" value="ECO:0007669"/>
    <property type="project" value="TreeGrafter"/>
</dbReference>
<dbReference type="PROSITE" id="PS51114">
    <property type="entry name" value="FBA"/>
    <property type="match status" value="1"/>
</dbReference>
<feature type="domain" description="FBA" evidence="3">
    <location>
        <begin position="86"/>
        <end position="263"/>
    </location>
</feature>
<dbReference type="Pfam" id="PF12937">
    <property type="entry name" value="F-box-like"/>
    <property type="match status" value="1"/>
</dbReference>
<evidence type="ECO:0000259" key="2">
    <source>
        <dbReference type="PROSITE" id="PS50181"/>
    </source>
</evidence>
<protein>
    <submittedName>
        <fullName evidence="5">F-box only protein 44-like isoform X1</fullName>
    </submittedName>
</protein>
<dbReference type="InterPro" id="IPR008979">
    <property type="entry name" value="Galactose-bd-like_sf"/>
</dbReference>
<dbReference type="Proteomes" id="UP001190640">
    <property type="component" value="Chromosome 17"/>
</dbReference>
<dbReference type="RefSeq" id="XP_054857188.1">
    <property type="nucleotide sequence ID" value="XM_055001213.1"/>
</dbReference>
<dbReference type="SMART" id="SM00256">
    <property type="entry name" value="FBOX"/>
    <property type="match status" value="1"/>
</dbReference>
<dbReference type="PANTHER" id="PTHR12125:SF12">
    <property type="entry name" value="F-BOX ONLY PROTEIN 6"/>
    <property type="match status" value="1"/>
</dbReference>
<evidence type="ECO:0000313" key="5">
    <source>
        <dbReference type="RefSeq" id="XP_054857188.1"/>
    </source>
</evidence>
<dbReference type="SMART" id="SM01198">
    <property type="entry name" value="FBA"/>
    <property type="match status" value="1"/>
</dbReference>
<dbReference type="GeneID" id="129344513"/>
<dbReference type="FunFam" id="1.20.1280.50:FF:000002">
    <property type="entry name" value="F-box only protein 44"/>
    <property type="match status" value="1"/>
</dbReference>
<dbReference type="Pfam" id="PF04300">
    <property type="entry name" value="FBA"/>
    <property type="match status" value="1"/>
</dbReference>
<dbReference type="InterPro" id="IPR001810">
    <property type="entry name" value="F-box_dom"/>
</dbReference>
<keyword evidence="4" id="KW-1185">Reference proteome</keyword>
<reference evidence="5" key="1">
    <citation type="submission" date="2025-08" db="UniProtKB">
        <authorList>
            <consortium name="RefSeq"/>
        </authorList>
    </citation>
    <scope>IDENTIFICATION</scope>
    <source>
        <tissue evidence="5">Blood</tissue>
    </source>
</reference>
<dbReference type="PROSITE" id="PS50181">
    <property type="entry name" value="FBOX"/>
    <property type="match status" value="1"/>
</dbReference>
<dbReference type="InterPro" id="IPR007397">
    <property type="entry name" value="F-box-assoc_dom"/>
</dbReference>
<organism evidence="4 5">
    <name type="scientific">Eublepharis macularius</name>
    <name type="common">Leopard gecko</name>
    <name type="synonym">Cyrtodactylus macularius</name>
    <dbReference type="NCBI Taxonomy" id="481883"/>
    <lineage>
        <taxon>Eukaryota</taxon>
        <taxon>Metazoa</taxon>
        <taxon>Chordata</taxon>
        <taxon>Craniata</taxon>
        <taxon>Vertebrata</taxon>
        <taxon>Euteleostomi</taxon>
        <taxon>Lepidosauria</taxon>
        <taxon>Squamata</taxon>
        <taxon>Bifurcata</taxon>
        <taxon>Gekkota</taxon>
        <taxon>Eublepharidae</taxon>
        <taxon>Eublepharinae</taxon>
        <taxon>Eublepharis</taxon>
    </lineage>
</organism>
<gene>
    <name evidence="5" type="primary">LOC129344513</name>
</gene>
<feature type="domain" description="F-box" evidence="2">
    <location>
        <begin position="18"/>
        <end position="65"/>
    </location>
</feature>
<dbReference type="InterPro" id="IPR039752">
    <property type="entry name" value="F-box_only"/>
</dbReference>
<dbReference type="InterPro" id="IPR036047">
    <property type="entry name" value="F-box-like_dom_sf"/>
</dbReference>